<protein>
    <recommendedName>
        <fullName evidence="1">RNA-editing substrate-binding complex 6 protein domain-containing protein</fullName>
    </recommendedName>
</protein>
<dbReference type="Pfam" id="PF26188">
    <property type="entry name" value="RESC6"/>
    <property type="match status" value="1"/>
</dbReference>
<organism evidence="2 3">
    <name type="scientific">Stephanodiscus triporus</name>
    <dbReference type="NCBI Taxonomy" id="2934178"/>
    <lineage>
        <taxon>Eukaryota</taxon>
        <taxon>Sar</taxon>
        <taxon>Stramenopiles</taxon>
        <taxon>Ochrophyta</taxon>
        <taxon>Bacillariophyta</taxon>
        <taxon>Coscinodiscophyceae</taxon>
        <taxon>Thalassiosirophycidae</taxon>
        <taxon>Stephanodiscales</taxon>
        <taxon>Stephanodiscaceae</taxon>
        <taxon>Stephanodiscus</taxon>
    </lineage>
</organism>
<evidence type="ECO:0000313" key="2">
    <source>
        <dbReference type="EMBL" id="KAL3775652.1"/>
    </source>
</evidence>
<dbReference type="Proteomes" id="UP001530315">
    <property type="component" value="Unassembled WGS sequence"/>
</dbReference>
<sequence>MALQNAFLRSRGGHAFFDVLALKAIFKLQHFNSQDLSNMVWAYANVRASKSTLFKAAGDSVVTLENLKGFKPQEISNILWVYALAEESHPWLCKKFTDHIVALHDFRDYGSQALSNILWAYATASILHPRLFKRLSDHVVAMKDLSWFKPQEISNITWAYATAGDKSQPPLFMKIAAHIVSLDDLSGFKPQHISNITWAYATAGQSHPPLFKKLVDVAINRCKDFNSQAVTNIFWAFATVGQADQHSFSSCAPTVKSILDECNSQGIANIGRAYAVANVSIPSLFNANFVIICLEKEHDFGMKDLHQLHQWQLWQEELKSDIRLPLLLREKCQKAFSSLPPSQSKLQDDVVSELFSIGLHPEEEVLTKSGYRFNALSVMHGKKIGIEVDGPFHFVGSKPNGCTLLKHRQVNTLDETPVISVPYW</sequence>
<comment type="caution">
    <text evidence="2">The sequence shown here is derived from an EMBL/GenBank/DDBJ whole genome shotgun (WGS) entry which is preliminary data.</text>
</comment>
<accession>A0ABD3NIG8</accession>
<evidence type="ECO:0000313" key="3">
    <source>
        <dbReference type="Proteomes" id="UP001530315"/>
    </source>
</evidence>
<dbReference type="PANTHER" id="PTHR21228:SF40">
    <property type="entry name" value="LD45607P"/>
    <property type="match status" value="1"/>
</dbReference>
<dbReference type="InterPro" id="IPR050870">
    <property type="entry name" value="FAST_kinase"/>
</dbReference>
<keyword evidence="3" id="KW-1185">Reference proteome</keyword>
<name>A0ABD3NIG8_9STRA</name>
<proteinExistence type="predicted"/>
<dbReference type="InterPro" id="IPR058917">
    <property type="entry name" value="RESC6_dom"/>
</dbReference>
<dbReference type="EMBL" id="JALLAZ020001402">
    <property type="protein sequence ID" value="KAL3775652.1"/>
    <property type="molecule type" value="Genomic_DNA"/>
</dbReference>
<evidence type="ECO:0000259" key="1">
    <source>
        <dbReference type="Pfam" id="PF26188"/>
    </source>
</evidence>
<feature type="domain" description="RNA-editing substrate-binding complex 6 protein" evidence="1">
    <location>
        <begin position="6"/>
        <end position="275"/>
    </location>
</feature>
<gene>
    <name evidence="2" type="ORF">ACHAW5_008122</name>
</gene>
<dbReference type="AlphaFoldDB" id="A0ABD3NIG8"/>
<dbReference type="PANTHER" id="PTHR21228">
    <property type="entry name" value="FAST LEU-RICH DOMAIN-CONTAINING"/>
    <property type="match status" value="1"/>
</dbReference>
<reference evidence="2 3" key="1">
    <citation type="submission" date="2024-10" db="EMBL/GenBank/DDBJ databases">
        <title>Updated reference genomes for cyclostephanoid diatoms.</title>
        <authorList>
            <person name="Roberts W.R."/>
            <person name="Alverson A.J."/>
        </authorList>
    </citation>
    <scope>NUCLEOTIDE SEQUENCE [LARGE SCALE GENOMIC DNA]</scope>
    <source>
        <strain evidence="2 3">AJA276-08</strain>
    </source>
</reference>